<gene>
    <name evidence="2" type="ORF">B4915_00905</name>
</gene>
<evidence type="ECO:0000313" key="3">
    <source>
        <dbReference type="Proteomes" id="UP000238650"/>
    </source>
</evidence>
<name>A0A2S9QSD4_9MICO</name>
<dbReference type="RefSeq" id="WP_245907276.1">
    <property type="nucleotide sequence ID" value="NZ_MWZD01000011.1"/>
</dbReference>
<dbReference type="Proteomes" id="UP000238650">
    <property type="component" value="Unassembled WGS sequence"/>
</dbReference>
<organism evidence="2 3">
    <name type="scientific">Leucobacter massiliensis</name>
    <dbReference type="NCBI Taxonomy" id="1686285"/>
    <lineage>
        <taxon>Bacteria</taxon>
        <taxon>Bacillati</taxon>
        <taxon>Actinomycetota</taxon>
        <taxon>Actinomycetes</taxon>
        <taxon>Micrococcales</taxon>
        <taxon>Microbacteriaceae</taxon>
        <taxon>Leucobacter</taxon>
    </lineage>
</organism>
<evidence type="ECO:0000313" key="2">
    <source>
        <dbReference type="EMBL" id="PRI12504.1"/>
    </source>
</evidence>
<comment type="caution">
    <text evidence="2">The sequence shown here is derived from an EMBL/GenBank/DDBJ whole genome shotgun (WGS) entry which is preliminary data.</text>
</comment>
<dbReference type="AlphaFoldDB" id="A0A2S9QSD4"/>
<evidence type="ECO:0000256" key="1">
    <source>
        <dbReference type="SAM" id="MobiDB-lite"/>
    </source>
</evidence>
<feature type="region of interest" description="Disordered" evidence="1">
    <location>
        <begin position="166"/>
        <end position="284"/>
    </location>
</feature>
<feature type="compositionally biased region" description="Low complexity" evidence="1">
    <location>
        <begin position="166"/>
        <end position="182"/>
    </location>
</feature>
<evidence type="ECO:0008006" key="4">
    <source>
        <dbReference type="Google" id="ProtNLM"/>
    </source>
</evidence>
<accession>A0A2S9QSD4</accession>
<feature type="region of interest" description="Disordered" evidence="1">
    <location>
        <begin position="142"/>
        <end position="161"/>
    </location>
</feature>
<reference evidence="2 3" key="1">
    <citation type="journal article" date="2017" name="New Microbes New Infect">
        <title>Genome sequence of 'Leucobacter massiliensis' sp. nov. isolated from human pharynx after travel to the 2014 Hajj.</title>
        <authorList>
            <person name="Leangapichart T."/>
            <person name="Gautret P."/>
            <person name="Nguyen T.T."/>
            <person name="Armstrong N."/>
            <person name="Rolain J.M."/>
        </authorList>
    </citation>
    <scope>NUCLEOTIDE SEQUENCE [LARGE SCALE GENOMIC DNA]</scope>
    <source>
        <strain evidence="2 3">122RC15</strain>
    </source>
</reference>
<sequence length="284" mass="31531">MAESDGIEEAMEGQLRILVTAASQVGQMMTRLREEALRRAREHSIQEHRELQSRLDAERAAARAELSNVHQPDWWDRATPEQIGHSYQVARGWAGEDQEAARAEQRMRDELQSRYAIDVNNTGADPSSVQQMVRLQMERAERDLASAAEERHRAATEEAEAARLMADANQAEQAAENARAIASEPGHDSEAFIADAELREREASRYREDSQNTYDSSQRRDATAASLERQGISEQAIGARMRSDVSNAKPATEAARNGAAKKTSAKARPSRGRGAQVQRAGLER</sequence>
<feature type="compositionally biased region" description="Basic and acidic residues" evidence="1">
    <location>
        <begin position="142"/>
        <end position="156"/>
    </location>
</feature>
<keyword evidence="3" id="KW-1185">Reference proteome</keyword>
<protein>
    <recommendedName>
        <fullName evidence="4">Colicin import membrane protein</fullName>
    </recommendedName>
</protein>
<feature type="compositionally biased region" description="Basic and acidic residues" evidence="1">
    <location>
        <begin position="185"/>
        <end position="210"/>
    </location>
</feature>
<proteinExistence type="predicted"/>
<dbReference type="EMBL" id="MWZD01000011">
    <property type="protein sequence ID" value="PRI12504.1"/>
    <property type="molecule type" value="Genomic_DNA"/>
</dbReference>